<proteinExistence type="predicted"/>
<dbReference type="OrthoDB" id="5381604at2"/>
<dbReference type="RefSeq" id="WP_130964107.1">
    <property type="nucleotide sequence ID" value="NZ_SIRT01000005.1"/>
</dbReference>
<dbReference type="AlphaFoldDB" id="A0A4Q9FE27"/>
<name>A0A4Q9FE27_9FLAO</name>
<dbReference type="Gene3D" id="2.60.120.430">
    <property type="entry name" value="Galactose-binding lectin"/>
    <property type="match status" value="1"/>
</dbReference>
<protein>
    <submittedName>
        <fullName evidence="4">T9SS type A sorting domain-containing protein</fullName>
    </submittedName>
</protein>
<evidence type="ECO:0000313" key="5">
    <source>
        <dbReference type="Proteomes" id="UP000291142"/>
    </source>
</evidence>
<dbReference type="Proteomes" id="UP000291142">
    <property type="component" value="Unassembled WGS sequence"/>
</dbReference>
<reference evidence="4 5" key="1">
    <citation type="submission" date="2019-02" db="EMBL/GenBank/DDBJ databases">
        <title>Hyunsoonleella sp., isolated from marine sediment.</title>
        <authorList>
            <person name="Liu B.-T."/>
        </authorList>
    </citation>
    <scope>NUCLEOTIDE SEQUENCE [LARGE SCALE GENOMIC DNA]</scope>
    <source>
        <strain evidence="4 5">T58</strain>
    </source>
</reference>
<organism evidence="4 5">
    <name type="scientific">Hyunsoonleella flava</name>
    <dbReference type="NCBI Taxonomy" id="2527939"/>
    <lineage>
        <taxon>Bacteria</taxon>
        <taxon>Pseudomonadati</taxon>
        <taxon>Bacteroidota</taxon>
        <taxon>Flavobacteriia</taxon>
        <taxon>Flavobacteriales</taxon>
        <taxon>Flavobacteriaceae</taxon>
    </lineage>
</organism>
<evidence type="ECO:0000313" key="4">
    <source>
        <dbReference type="EMBL" id="TBN04036.1"/>
    </source>
</evidence>
<dbReference type="InterPro" id="IPR026444">
    <property type="entry name" value="Secre_tail"/>
</dbReference>
<gene>
    <name evidence="4" type="ORF">EYD45_08475</name>
</gene>
<dbReference type="NCBIfam" id="TIGR04183">
    <property type="entry name" value="Por_Secre_tail"/>
    <property type="match status" value="1"/>
</dbReference>
<dbReference type="EMBL" id="SIRT01000005">
    <property type="protein sequence ID" value="TBN04036.1"/>
    <property type="molecule type" value="Genomic_DNA"/>
</dbReference>
<evidence type="ECO:0000259" key="3">
    <source>
        <dbReference type="Pfam" id="PF18962"/>
    </source>
</evidence>
<keyword evidence="1 2" id="KW-0732">Signal</keyword>
<feature type="signal peptide" evidence="2">
    <location>
        <begin position="1"/>
        <end position="18"/>
    </location>
</feature>
<feature type="chain" id="PRO_5020879102" evidence="2">
    <location>
        <begin position="19"/>
        <end position="544"/>
    </location>
</feature>
<feature type="domain" description="Secretion system C-terminal sorting" evidence="3">
    <location>
        <begin position="475"/>
        <end position="532"/>
    </location>
</feature>
<evidence type="ECO:0000256" key="2">
    <source>
        <dbReference type="SAM" id="SignalP"/>
    </source>
</evidence>
<accession>A0A4Q9FE27</accession>
<keyword evidence="5" id="KW-1185">Reference proteome</keyword>
<comment type="caution">
    <text evidence="4">The sequence shown here is derived from an EMBL/GenBank/DDBJ whole genome shotgun (WGS) entry which is preliminary data.</text>
</comment>
<sequence>MKKITLLLFLLTAYYGYAQPTTDPTAPPARNTEDVISIYGGGNGGNPYTDITGVNYSPNWSQPAPWNAPDPAVDTGSGNLVLFYDELSYQGTDFTANAQNAASMEFLHVDIWTPNAETINVSPINNGTGGTGTTEVQVGITTTAGAWTSIDIPKSSFTGMTWDAVGQFIFVRPGFGSPTPRADVYLDNIYFWKNPADPLKDATLSDLQVAGATINGFGPATLDYTYEVQIGTTTAPQITSATTTNGGASASITQAPGVPGDATIVVTSADASTMQTYTVSFTATLPNDAPNPNTPNGEVLSLYGDTGGFTNIWTPDYAFGAFDSKIDLDSGAGTDEAIKMDFSDAGYGEGTNAPVDISAYNFVNFSYFAPNLPPGANGHEVKFILIGQGEGEKDYILKTDGSGDGMLVFGSWQNLSIDLSHFTALGLTKPNYLQFKLGTTSDLNTTIVYFDNIYFSANAGTLSNKTYAKETFKAYPNPTQERWTLSGSTQIESVRVYDVLGKQVLSLSPKSNEAEIDGSDLKTGIYFAQIETIAGIDNIRLIKQ</sequence>
<dbReference type="Pfam" id="PF18962">
    <property type="entry name" value="Por_Secre_tail"/>
    <property type="match status" value="1"/>
</dbReference>
<evidence type="ECO:0000256" key="1">
    <source>
        <dbReference type="ARBA" id="ARBA00022729"/>
    </source>
</evidence>